<feature type="region of interest" description="Disordered" evidence="5">
    <location>
        <begin position="250"/>
        <end position="293"/>
    </location>
</feature>
<accession>A0AAV1SYK4</accession>
<dbReference type="PROSITE" id="PS51886">
    <property type="entry name" value="TLDC"/>
    <property type="match status" value="1"/>
</dbReference>
<evidence type="ECO:0000256" key="1">
    <source>
        <dbReference type="ARBA" id="ARBA00004173"/>
    </source>
</evidence>
<dbReference type="SUPFAM" id="SSF48350">
    <property type="entry name" value="GTPase activation domain, GAP"/>
    <property type="match status" value="1"/>
</dbReference>
<comment type="caution">
    <text evidence="10">The sequence shown here is derived from an EMBL/GenBank/DDBJ whole genome shotgun (WGS) entry which is preliminary data.</text>
</comment>
<feature type="domain" description="TLDc" evidence="9">
    <location>
        <begin position="847"/>
        <end position="1009"/>
    </location>
</feature>
<evidence type="ECO:0000259" key="6">
    <source>
        <dbReference type="PROSITE" id="PS50238"/>
    </source>
</evidence>
<dbReference type="PROSITE" id="PS50238">
    <property type="entry name" value="RHOGAP"/>
    <property type="match status" value="1"/>
</dbReference>
<feature type="compositionally biased region" description="Basic and acidic residues" evidence="5">
    <location>
        <begin position="46"/>
        <end position="71"/>
    </location>
</feature>
<evidence type="ECO:0000256" key="4">
    <source>
        <dbReference type="ARBA" id="ARBA00040604"/>
    </source>
</evidence>
<comment type="subcellular location">
    <subcellularLocation>
        <location evidence="1">Mitochondrion</location>
    </subcellularLocation>
</comment>
<sequence length="1027" mass="114085">MLGKVAHWLANRHEAKRSASDASVQQHYNALSRLKKATTAVVRKGNAAEKKSGGSQDPRARARDVALPREQRQPLTERDLCVAELCTALDECLVMGIKPRGGEKQQQPSWWHVLYASTLIVDEPTLVQSVVSAAFLAETDAGKARCWLKIALNNHTIESSIMMIFSMPCEHLIRSSYDEKSLVRCSEGLGVFLELVIALREVRFAIEVSGEPFQRPETSKLLDPAPGPERTSEDLMFTITDADIAAAVGVSPSRDGSLPETDSVSTEIKDSRNETQEAASVTENEQEKDVPSLSHQLKDTVPWQHVFGVSLALLCQNPHHSRYALIDPLLALPNVVDDCVAVVRRKPDTPRLLRATVLSIRLNQLREVVETEGSLPQDLDPQCASALLLDFLKNLPDSLLTDGKYEAFVAAGQLNDEDASVHVITGLVNDLPVHCQIVLNQVASLMHFLQQPDHSVNNGVDVFTASTVLAPAIAFRKETERGLLPDHLHASTHSQYQDLRYAAVAAPLAERMIQHYATIFHSIQVRLVDAVERVDAKKRALCMVSHQLKLQPELNVSLDRQQVDEISRLFCEHLARDDDGSLSPSFVSPIGQIPRSSKTQTQADMENTSHCLTGKVTEPDLVHIWNQFGFNRPSVLANFQHGGVLMLRALLYWLQNDPGALFMLRTRALPSKLPSYDAGLVASSICESLVKLLNLSLTSKRPEIDIVAMSLEPFWKLFDEDMYFEKLFSLTFQVYDQLWTQLDPKATSFTRVMTETEKVVNELLKKAPILVNDLRVEWDVISARRAEEVNGGEENEKQGELVEGEALPIATPIDPLLLSSPFRTSKERSSFEFDSDDYKLKLLDSSSILTLEHIAQIDHALPVTSQLCQWFRIYSLESNGSSLETLLFLAKNQSPTLLIVKDAEKNVFGGFASDEWHHAFHYYGTGESFLFSFGNSSGGFVKYKWSRKNSYFMLCSDTSLIMGGGGNFGLFLDGDLSAGTTGACETFDSSPLSTSQQFCCVQLELWGFAFGDKPVGLGDRRRTSVLD</sequence>
<dbReference type="InterPro" id="IPR006571">
    <property type="entry name" value="TLDc_dom"/>
</dbReference>
<feature type="domain" description="Rho-GAP" evidence="6">
    <location>
        <begin position="324"/>
        <end position="520"/>
    </location>
</feature>
<evidence type="ECO:0000259" key="8">
    <source>
        <dbReference type="PROSITE" id="PS51335"/>
    </source>
</evidence>
<dbReference type="PROSITE" id="PS50826">
    <property type="entry name" value="RUN"/>
    <property type="match status" value="1"/>
</dbReference>
<dbReference type="Pfam" id="PF00620">
    <property type="entry name" value="RhoGAP"/>
    <property type="match status" value="1"/>
</dbReference>
<name>A0AAV1SYK4_9STRA</name>
<comment type="similarity">
    <text evidence="2">Belongs to the OXR1 family.</text>
</comment>
<dbReference type="PANTHER" id="PTHR23354">
    <property type="entry name" value="NUCLEOLAR PROTEIN 7/ESTROGEN RECEPTOR COACTIVATOR-RELATED"/>
    <property type="match status" value="1"/>
</dbReference>
<evidence type="ECO:0000256" key="2">
    <source>
        <dbReference type="ARBA" id="ARBA00009540"/>
    </source>
</evidence>
<dbReference type="Gene3D" id="1.20.58.900">
    <property type="match status" value="1"/>
</dbReference>
<evidence type="ECO:0000256" key="3">
    <source>
        <dbReference type="ARBA" id="ARBA00023128"/>
    </source>
</evidence>
<dbReference type="PROSITE" id="PS51335">
    <property type="entry name" value="ELMO"/>
    <property type="match status" value="1"/>
</dbReference>
<evidence type="ECO:0000313" key="12">
    <source>
        <dbReference type="Proteomes" id="UP001162060"/>
    </source>
</evidence>
<dbReference type="Pfam" id="PF07534">
    <property type="entry name" value="TLD"/>
    <property type="match status" value="1"/>
</dbReference>
<dbReference type="Pfam" id="PF04727">
    <property type="entry name" value="ELMO_CED12"/>
    <property type="match status" value="1"/>
</dbReference>
<dbReference type="InterPro" id="IPR037213">
    <property type="entry name" value="Run_dom_sf"/>
</dbReference>
<dbReference type="Proteomes" id="UP001162060">
    <property type="component" value="Unassembled WGS sequence"/>
</dbReference>
<proteinExistence type="inferred from homology"/>
<dbReference type="SMART" id="SM00324">
    <property type="entry name" value="RhoGAP"/>
    <property type="match status" value="1"/>
</dbReference>
<dbReference type="GO" id="GO:0005739">
    <property type="term" value="C:mitochondrion"/>
    <property type="evidence" value="ECO:0007669"/>
    <property type="project" value="UniProtKB-SubCell"/>
</dbReference>
<evidence type="ECO:0000313" key="10">
    <source>
        <dbReference type="EMBL" id="CAK7892623.1"/>
    </source>
</evidence>
<dbReference type="AlphaFoldDB" id="A0AAV1SYK4"/>
<dbReference type="InterPro" id="IPR006816">
    <property type="entry name" value="ELMO_dom"/>
</dbReference>
<dbReference type="EMBL" id="CAKLBY020000264">
    <property type="protein sequence ID" value="CAK7941361.1"/>
    <property type="molecule type" value="Genomic_DNA"/>
</dbReference>
<dbReference type="GO" id="GO:0007165">
    <property type="term" value="P:signal transduction"/>
    <property type="evidence" value="ECO:0007669"/>
    <property type="project" value="InterPro"/>
</dbReference>
<keyword evidence="3" id="KW-0496">Mitochondrion</keyword>
<evidence type="ECO:0000259" key="9">
    <source>
        <dbReference type="PROSITE" id="PS51886"/>
    </source>
</evidence>
<feature type="region of interest" description="Disordered" evidence="5">
    <location>
        <begin position="44"/>
        <end position="71"/>
    </location>
</feature>
<dbReference type="CDD" id="cd17671">
    <property type="entry name" value="RUN"/>
    <property type="match status" value="1"/>
</dbReference>
<evidence type="ECO:0000259" key="7">
    <source>
        <dbReference type="PROSITE" id="PS50826"/>
    </source>
</evidence>
<dbReference type="Pfam" id="PF02759">
    <property type="entry name" value="RUN"/>
    <property type="match status" value="1"/>
</dbReference>
<dbReference type="PANTHER" id="PTHR23354:SF62">
    <property type="entry name" value="MUSTARD, ISOFORM V"/>
    <property type="match status" value="1"/>
</dbReference>
<gene>
    <name evidence="11" type="ORF">PM001_LOCUS26511</name>
    <name evidence="10" type="ORF">PM001_LOCUS439</name>
</gene>
<dbReference type="InterPro" id="IPR004012">
    <property type="entry name" value="Run_dom"/>
</dbReference>
<dbReference type="InterPro" id="IPR000198">
    <property type="entry name" value="RhoGAP_dom"/>
</dbReference>
<dbReference type="InterPro" id="IPR008936">
    <property type="entry name" value="Rho_GTPase_activation_prot"/>
</dbReference>
<evidence type="ECO:0000256" key="5">
    <source>
        <dbReference type="SAM" id="MobiDB-lite"/>
    </source>
</evidence>
<dbReference type="SMART" id="SM00584">
    <property type="entry name" value="TLDc"/>
    <property type="match status" value="1"/>
</dbReference>
<feature type="domain" description="ELMO" evidence="8">
    <location>
        <begin position="597"/>
        <end position="764"/>
    </location>
</feature>
<dbReference type="EMBL" id="CAKLBY020000003">
    <property type="protein sequence ID" value="CAK7892623.1"/>
    <property type="molecule type" value="Genomic_DNA"/>
</dbReference>
<protein>
    <recommendedName>
        <fullName evidence="4">Oxidation resistance protein 1</fullName>
    </recommendedName>
</protein>
<organism evidence="10 12">
    <name type="scientific">Peronospora matthiolae</name>
    <dbReference type="NCBI Taxonomy" id="2874970"/>
    <lineage>
        <taxon>Eukaryota</taxon>
        <taxon>Sar</taxon>
        <taxon>Stramenopiles</taxon>
        <taxon>Oomycota</taxon>
        <taxon>Peronosporomycetes</taxon>
        <taxon>Peronosporales</taxon>
        <taxon>Peronosporaceae</taxon>
        <taxon>Peronospora</taxon>
    </lineage>
</organism>
<reference evidence="10" key="1">
    <citation type="submission" date="2024-01" db="EMBL/GenBank/DDBJ databases">
        <authorList>
            <person name="Webb A."/>
        </authorList>
    </citation>
    <scope>NUCLEOTIDE SEQUENCE</scope>
    <source>
        <strain evidence="10">Pm1</strain>
    </source>
</reference>
<evidence type="ECO:0000313" key="11">
    <source>
        <dbReference type="EMBL" id="CAK7941361.1"/>
    </source>
</evidence>
<dbReference type="Gene3D" id="1.10.555.10">
    <property type="entry name" value="Rho GTPase activation protein"/>
    <property type="match status" value="1"/>
</dbReference>
<feature type="domain" description="RUN" evidence="7">
    <location>
        <begin position="76"/>
        <end position="211"/>
    </location>
</feature>
<dbReference type="SUPFAM" id="SSF140741">
    <property type="entry name" value="RUN domain-like"/>
    <property type="match status" value="1"/>
</dbReference>